<name>A0A9W4CXC8_BLUGR</name>
<dbReference type="PANTHER" id="PTHR43791">
    <property type="entry name" value="PERMEASE-RELATED"/>
    <property type="match status" value="1"/>
</dbReference>
<evidence type="ECO:0000256" key="5">
    <source>
        <dbReference type="ARBA" id="ARBA00023136"/>
    </source>
</evidence>
<dbReference type="GO" id="GO:0016020">
    <property type="term" value="C:membrane"/>
    <property type="evidence" value="ECO:0007669"/>
    <property type="project" value="UniProtKB-SubCell"/>
</dbReference>
<dbReference type="InterPro" id="IPR020846">
    <property type="entry name" value="MFS_dom"/>
</dbReference>
<keyword evidence="4 7" id="KW-1133">Transmembrane helix</keyword>
<feature type="transmembrane region" description="Helical" evidence="7">
    <location>
        <begin position="349"/>
        <end position="367"/>
    </location>
</feature>
<feature type="domain" description="Major facilitator superfamily (MFS) profile" evidence="8">
    <location>
        <begin position="40"/>
        <end position="465"/>
    </location>
</feature>
<dbReference type="EMBL" id="CAJHIT010000004">
    <property type="protein sequence ID" value="CAD6500575.1"/>
    <property type="molecule type" value="Genomic_DNA"/>
</dbReference>
<dbReference type="PROSITE" id="PS50850">
    <property type="entry name" value="MFS"/>
    <property type="match status" value="1"/>
</dbReference>
<reference evidence="9" key="1">
    <citation type="submission" date="2020-10" db="EMBL/GenBank/DDBJ databases">
        <authorList>
            <person name="Muller C M."/>
        </authorList>
    </citation>
    <scope>NUCLEOTIDE SEQUENCE</scope>
    <source>
        <strain evidence="9">THUN-12</strain>
    </source>
</reference>
<keyword evidence="5 7" id="KW-0472">Membrane</keyword>
<feature type="transmembrane region" description="Helical" evidence="7">
    <location>
        <begin position="176"/>
        <end position="196"/>
    </location>
</feature>
<organism evidence="9 10">
    <name type="scientific">Blumeria graminis f. sp. triticale</name>
    <dbReference type="NCBI Taxonomy" id="1689686"/>
    <lineage>
        <taxon>Eukaryota</taxon>
        <taxon>Fungi</taxon>
        <taxon>Dikarya</taxon>
        <taxon>Ascomycota</taxon>
        <taxon>Pezizomycotina</taxon>
        <taxon>Leotiomycetes</taxon>
        <taxon>Erysiphales</taxon>
        <taxon>Erysiphaceae</taxon>
        <taxon>Blumeria</taxon>
    </lineage>
</organism>
<evidence type="ECO:0000256" key="2">
    <source>
        <dbReference type="ARBA" id="ARBA00022448"/>
    </source>
</evidence>
<dbReference type="InterPro" id="IPR011701">
    <property type="entry name" value="MFS"/>
</dbReference>
<feature type="transmembrane region" description="Helical" evidence="7">
    <location>
        <begin position="208"/>
        <end position="231"/>
    </location>
</feature>
<evidence type="ECO:0000256" key="3">
    <source>
        <dbReference type="ARBA" id="ARBA00022692"/>
    </source>
</evidence>
<feature type="compositionally biased region" description="Basic and acidic residues" evidence="6">
    <location>
        <begin position="471"/>
        <end position="483"/>
    </location>
</feature>
<evidence type="ECO:0000256" key="4">
    <source>
        <dbReference type="ARBA" id="ARBA00022989"/>
    </source>
</evidence>
<feature type="transmembrane region" description="Helical" evidence="7">
    <location>
        <begin position="145"/>
        <end position="164"/>
    </location>
</feature>
<feature type="region of interest" description="Disordered" evidence="6">
    <location>
        <begin position="471"/>
        <end position="492"/>
    </location>
</feature>
<accession>A0A9W4CXC8</accession>
<dbReference type="Pfam" id="PF07690">
    <property type="entry name" value="MFS_1"/>
    <property type="match status" value="1"/>
</dbReference>
<proteinExistence type="predicted"/>
<dbReference type="PANTHER" id="PTHR43791:SF92">
    <property type="entry name" value="AGL026WP"/>
    <property type="match status" value="1"/>
</dbReference>
<evidence type="ECO:0000256" key="6">
    <source>
        <dbReference type="SAM" id="MobiDB-lite"/>
    </source>
</evidence>
<comment type="caution">
    <text evidence="9">The sequence shown here is derived from an EMBL/GenBank/DDBJ whole genome shotgun (WGS) entry which is preliminary data.</text>
</comment>
<evidence type="ECO:0000256" key="1">
    <source>
        <dbReference type="ARBA" id="ARBA00004141"/>
    </source>
</evidence>
<evidence type="ECO:0000256" key="7">
    <source>
        <dbReference type="SAM" id="Phobius"/>
    </source>
</evidence>
<dbReference type="GO" id="GO:0022857">
    <property type="term" value="F:transmembrane transporter activity"/>
    <property type="evidence" value="ECO:0007669"/>
    <property type="project" value="InterPro"/>
</dbReference>
<keyword evidence="2" id="KW-0813">Transport</keyword>
<dbReference type="AlphaFoldDB" id="A0A9W4CXC8"/>
<feature type="transmembrane region" description="Helical" evidence="7">
    <location>
        <begin position="406"/>
        <end position="427"/>
    </location>
</feature>
<feature type="transmembrane region" description="Helical" evidence="7">
    <location>
        <begin position="439"/>
        <end position="460"/>
    </location>
</feature>
<dbReference type="Proteomes" id="UP000683417">
    <property type="component" value="Unassembled WGS sequence"/>
</dbReference>
<feature type="transmembrane region" description="Helical" evidence="7">
    <location>
        <begin position="318"/>
        <end position="337"/>
    </location>
</feature>
<feature type="transmembrane region" description="Helical" evidence="7">
    <location>
        <begin position="82"/>
        <end position="102"/>
    </location>
</feature>
<evidence type="ECO:0000313" key="9">
    <source>
        <dbReference type="EMBL" id="CAD6500575.1"/>
    </source>
</evidence>
<comment type="subcellular location">
    <subcellularLocation>
        <location evidence="1">Membrane</location>
        <topology evidence="1">Multi-pass membrane protein</topology>
    </subcellularLocation>
</comment>
<feature type="transmembrane region" description="Helical" evidence="7">
    <location>
        <begin position="283"/>
        <end position="306"/>
    </location>
</feature>
<keyword evidence="3 7" id="KW-0812">Transmembrane</keyword>
<protein>
    <submittedName>
        <fullName evidence="9">BgTH12-06285</fullName>
    </submittedName>
</protein>
<sequence length="492" mass="54769">MAIMAVITPAPDPPEYIQSLTHEQRITAEKALKRKIDTRLMPTIVIMFILNYLDRNNISSAKLAGLPEDLKLKGSQYQSMLIMSYQVAVSIFFFGYLIMQVPSNLFLNKIGKPAVYLPTCMVIWGLLSLATAATRNFVGLTICRFMLGFVEAAFFPGCMFHLSCWYTRKELAFRTAIFFSGILISGSISGLVTAGIKANLDGLHGLRAWRWLFIIEGATTVGLALLGTIVLPNFPSTTSWLNAEEKQLAVWRLIEDVGQKDWSEDDQLSFVDGLKLAFTDYKVYILLFICYGIIASASVTNFFPAIVKTLDYSDVTTLFLTAPPYAVGLAMTLLNAWHADRVQERSLHIIVPLIFAVTSFIVSATTSSNALRYTAMIVMVPGIFSSCVIALAWVSDTISRPPIKRAVAISFINAVSNSSPVYSSYLYRDTSAPRYAAAMTFNSVMCSAAIVTVLVMRYILIRQNRQLDAKETSKEDKNYESTHGRKSFRYIT</sequence>
<dbReference type="FunFam" id="1.20.1250.20:FF:000057">
    <property type="entry name" value="MFS general substrate transporter"/>
    <property type="match status" value="1"/>
</dbReference>
<evidence type="ECO:0000259" key="8">
    <source>
        <dbReference type="PROSITE" id="PS50850"/>
    </source>
</evidence>
<gene>
    <name evidence="9" type="ORF">BGTH12_LOCUS1933</name>
</gene>
<feature type="transmembrane region" description="Helical" evidence="7">
    <location>
        <begin position="114"/>
        <end position="133"/>
    </location>
</feature>
<feature type="transmembrane region" description="Helical" evidence="7">
    <location>
        <begin position="373"/>
        <end position="394"/>
    </location>
</feature>
<evidence type="ECO:0000313" key="10">
    <source>
        <dbReference type="Proteomes" id="UP000683417"/>
    </source>
</evidence>
<dbReference type="FunFam" id="1.20.1250.20:FF:000013">
    <property type="entry name" value="MFS general substrate transporter"/>
    <property type="match status" value="1"/>
</dbReference>